<keyword evidence="2" id="KW-1185">Reference proteome</keyword>
<name>A0AAW1MFR6_POPJA</name>
<evidence type="ECO:0000313" key="1">
    <source>
        <dbReference type="EMBL" id="KAK9744646.1"/>
    </source>
</evidence>
<dbReference type="EMBL" id="JASPKY010000056">
    <property type="protein sequence ID" value="KAK9744646.1"/>
    <property type="molecule type" value="Genomic_DNA"/>
</dbReference>
<proteinExistence type="predicted"/>
<comment type="caution">
    <text evidence="1">The sequence shown here is derived from an EMBL/GenBank/DDBJ whole genome shotgun (WGS) entry which is preliminary data.</text>
</comment>
<accession>A0AAW1MFR6</accession>
<dbReference type="Proteomes" id="UP001458880">
    <property type="component" value="Unassembled WGS sequence"/>
</dbReference>
<gene>
    <name evidence="1" type="ORF">QE152_g7606</name>
</gene>
<dbReference type="AlphaFoldDB" id="A0AAW1MFR6"/>
<protein>
    <submittedName>
        <fullName evidence="1">Uncharacterized protein</fullName>
    </submittedName>
</protein>
<sequence>MGVVGACRCCKLMNLKVSDVQTSETSHLVGKRLITNTEAYSSLKHVVKVVSQKKRCSSFVSKMIRTSYQRYQ</sequence>
<organism evidence="1 2">
    <name type="scientific">Popillia japonica</name>
    <name type="common">Japanese beetle</name>
    <dbReference type="NCBI Taxonomy" id="7064"/>
    <lineage>
        <taxon>Eukaryota</taxon>
        <taxon>Metazoa</taxon>
        <taxon>Ecdysozoa</taxon>
        <taxon>Arthropoda</taxon>
        <taxon>Hexapoda</taxon>
        <taxon>Insecta</taxon>
        <taxon>Pterygota</taxon>
        <taxon>Neoptera</taxon>
        <taxon>Endopterygota</taxon>
        <taxon>Coleoptera</taxon>
        <taxon>Polyphaga</taxon>
        <taxon>Scarabaeiformia</taxon>
        <taxon>Scarabaeidae</taxon>
        <taxon>Rutelinae</taxon>
        <taxon>Popillia</taxon>
    </lineage>
</organism>
<reference evidence="1 2" key="1">
    <citation type="journal article" date="2024" name="BMC Genomics">
        <title>De novo assembly and annotation of Popillia japonica's genome with initial clues to its potential as an invasive pest.</title>
        <authorList>
            <person name="Cucini C."/>
            <person name="Boschi S."/>
            <person name="Funari R."/>
            <person name="Cardaioli E."/>
            <person name="Iannotti N."/>
            <person name="Marturano G."/>
            <person name="Paoli F."/>
            <person name="Bruttini M."/>
            <person name="Carapelli A."/>
            <person name="Frati F."/>
            <person name="Nardi F."/>
        </authorList>
    </citation>
    <scope>NUCLEOTIDE SEQUENCE [LARGE SCALE GENOMIC DNA]</scope>
    <source>
        <strain evidence="1">DMR45628</strain>
    </source>
</reference>
<evidence type="ECO:0000313" key="2">
    <source>
        <dbReference type="Proteomes" id="UP001458880"/>
    </source>
</evidence>